<dbReference type="KEGG" id="req:REQ_14730"/>
<reference evidence="2" key="1">
    <citation type="journal article" date="2010" name="PLoS Genet.">
        <title>The genome of a pathogenic rhodococcus: cooptive virulence underpinned by key gene acquisitions.</title>
        <authorList>
            <person name="Letek M."/>
            <person name="Gonzalez P."/>
            <person name="Macarthur I."/>
            <person name="Rodriguez H."/>
            <person name="Freeman T.C."/>
            <person name="Valero-Rello A."/>
            <person name="Blanco M."/>
            <person name="Buckley T."/>
            <person name="Cherevach I."/>
            <person name="Fahey R."/>
            <person name="Hapeshi A."/>
            <person name="Holdstock J."/>
            <person name="Leadon D."/>
            <person name="Navas J."/>
            <person name="Ocampo A."/>
            <person name="Quail M.A."/>
            <person name="Sanders M."/>
            <person name="Scortti M.M."/>
            <person name="Prescott J.F."/>
            <person name="Fogarty U."/>
            <person name="Meijer W.G."/>
            <person name="Parkhill J."/>
            <person name="Bentley S.D."/>
            <person name="Vazquez-Boland J.A."/>
        </authorList>
    </citation>
    <scope>NUCLEOTIDE SEQUENCE [LARGE SCALE GENOMIC DNA]</scope>
    <source>
        <strain evidence="2 3">103S</strain>
    </source>
</reference>
<gene>
    <name evidence="2" type="ordered locus">REQ_14730</name>
</gene>
<feature type="transmembrane region" description="Helical" evidence="1">
    <location>
        <begin position="107"/>
        <end position="130"/>
    </location>
</feature>
<dbReference type="AlphaFoldDB" id="A0A3S5Y4Q0"/>
<evidence type="ECO:0000313" key="2">
    <source>
        <dbReference type="EMBL" id="CBH47552.1"/>
    </source>
</evidence>
<dbReference type="EMBL" id="FN563149">
    <property type="protein sequence ID" value="CBH47552.1"/>
    <property type="molecule type" value="Genomic_DNA"/>
</dbReference>
<evidence type="ECO:0000256" key="1">
    <source>
        <dbReference type="SAM" id="Phobius"/>
    </source>
</evidence>
<dbReference type="RefSeq" id="WP_013415413.1">
    <property type="nucleotide sequence ID" value="NC_014659.1"/>
</dbReference>
<feature type="transmembrane region" description="Helical" evidence="1">
    <location>
        <begin position="225"/>
        <end position="247"/>
    </location>
</feature>
<keyword evidence="1" id="KW-1133">Transmembrane helix</keyword>
<organism evidence="2">
    <name type="scientific">Rhodococcus hoagii (strain 103S)</name>
    <name type="common">Rhodococcus equi</name>
    <dbReference type="NCBI Taxonomy" id="685727"/>
    <lineage>
        <taxon>Bacteria</taxon>
        <taxon>Bacillati</taxon>
        <taxon>Actinomycetota</taxon>
        <taxon>Actinomycetes</taxon>
        <taxon>Mycobacteriales</taxon>
        <taxon>Nocardiaceae</taxon>
        <taxon>Prescottella</taxon>
    </lineage>
</organism>
<keyword evidence="1" id="KW-0472">Membrane</keyword>
<protein>
    <submittedName>
        <fullName evidence="2">ABC transporter integral membrane subunit</fullName>
    </submittedName>
</protein>
<evidence type="ECO:0000313" key="3">
    <source>
        <dbReference type="Proteomes" id="UP000006892"/>
    </source>
</evidence>
<dbReference type="Proteomes" id="UP001154400">
    <property type="component" value="Chromosome"/>
</dbReference>
<sequence>MNRLLTAELRKITTLRLWWALGLAPLLIGLLSGAISVPFVSALAQETESDELAIAVAAIGLFVALGSVFLFAALFGALNAGAEYRHNTFAGTFLTTRGRDRVVAAKLLATAAVGLLYCLVVEVVSVPLLLAFAPDDFRVDSTIVGVLLIGLVASTLWTLLGAGLALATASSIGSAVGIVAWYVVGEGTVRLVLSGLGLGTVAQWLPGSVTLTAFAAVVDDSITPGWPQCLVALALWAAASCGLGWWATRRRDIT</sequence>
<name>A0A3S5Y4Q0_RHOH1</name>
<feature type="transmembrane region" description="Helical" evidence="1">
    <location>
        <begin position="52"/>
        <end position="78"/>
    </location>
</feature>
<proteinExistence type="predicted"/>
<keyword evidence="1" id="KW-0812">Transmembrane</keyword>
<accession>A0A3S5Y4Q0</accession>
<feature type="transmembrane region" description="Helical" evidence="1">
    <location>
        <begin position="142"/>
        <end position="167"/>
    </location>
</feature>